<keyword evidence="2" id="KW-0449">Lipoprotein</keyword>
<dbReference type="PANTHER" id="PTHR30203:SF31">
    <property type="entry name" value="RND EFFLUX SYSTEM, OUTER MEMBRANE LIPOPROTEIN, NODT"/>
    <property type="match status" value="1"/>
</dbReference>
<dbReference type="EMBL" id="UASS01000007">
    <property type="protein sequence ID" value="SPX60198.1"/>
    <property type="molecule type" value="Genomic_DNA"/>
</dbReference>
<dbReference type="Proteomes" id="UP000054698">
    <property type="component" value="Unassembled WGS sequence"/>
</dbReference>
<sequence length="517" mass="57297">MLKILIAISCLVLSSCMVGPNYKEPKKNIAPHWLKNGPGVRAAPIRNANWWQAFNDPTLTSLIQQGYFNNLSLQVAGVRVLQARAQLAQAVGELYPQQQNMGGNITYNRIGGSSLQDILPNKFETAALGFTASWEIDFWGKYRRAIRSNDATFLSSVAAYDDALVTLTADIASTYVSIRTDEKLIRVTQANIQLQTASLKVARSRYKGGQTSLLDVEQAQTELAETQATLPTLVSELQTQKDKMAVLLGTTPNCVDDLLKKNQGIPKAPSMVSVGIPREALAQRPDVYQARMEAIAQSEAIGATAANLYPAFSLSGTFYFASNTIGNRSLSDIFNWSSRNISAGPSFLWPILNYGQITNQVRVQDAAFQQALLKYLNLVLQAQKEVQDNITRYVETKKSEAYLVKANSAATVTTRLAMTRYKEGETDYTTLLDAERQLLRVQKSLTQSQGDIAQSLVALYRALGGGWQIRCGNDIVRKHIKADMAARTNWGNLLKKQNHLPPLTEEQQIKQLYLPNW</sequence>
<dbReference type="SUPFAM" id="SSF56954">
    <property type="entry name" value="Outer membrane efflux proteins (OEP)"/>
    <property type="match status" value="1"/>
</dbReference>
<dbReference type="InterPro" id="IPR003423">
    <property type="entry name" value="OMP_efflux"/>
</dbReference>
<evidence type="ECO:0000313" key="5">
    <source>
        <dbReference type="Proteomes" id="UP000054698"/>
    </source>
</evidence>
<evidence type="ECO:0000256" key="1">
    <source>
        <dbReference type="ARBA" id="ARBA00007613"/>
    </source>
</evidence>
<dbReference type="PATRIC" id="fig|453.4.peg.2629"/>
<dbReference type="STRING" id="453.Lfee_2401"/>
<evidence type="ECO:0000256" key="2">
    <source>
        <dbReference type="RuleBase" id="RU362097"/>
    </source>
</evidence>
<dbReference type="NCBIfam" id="TIGR01845">
    <property type="entry name" value="outer_NodT"/>
    <property type="match status" value="1"/>
</dbReference>
<keyword evidence="5" id="KW-1185">Reference proteome</keyword>
<reference evidence="3 5" key="1">
    <citation type="submission" date="2015-11" db="EMBL/GenBank/DDBJ databases">
        <title>Genomic analysis of 38 Legionella species identifies large and diverse effector repertoires.</title>
        <authorList>
            <person name="Burstein D."/>
            <person name="Amaro F."/>
            <person name="Zusman T."/>
            <person name="Lifshitz Z."/>
            <person name="Cohen O."/>
            <person name="Gilbert J.A."/>
            <person name="Pupko T."/>
            <person name="Shuman H.A."/>
            <person name="Segal G."/>
        </authorList>
    </citation>
    <scope>NUCLEOTIDE SEQUENCE [LARGE SCALE GENOMIC DNA]</scope>
    <source>
        <strain evidence="3 5">WO-44C</strain>
    </source>
</reference>
<keyword evidence="2" id="KW-0812">Transmembrane</keyword>
<dbReference type="PANTHER" id="PTHR30203">
    <property type="entry name" value="OUTER MEMBRANE CATION EFFLUX PROTEIN"/>
    <property type="match status" value="1"/>
</dbReference>
<gene>
    <name evidence="4" type="primary">oprM_2</name>
    <name evidence="3" type="ORF">Lfee_2401</name>
    <name evidence="4" type="ORF">NCTC12022_00914</name>
</gene>
<dbReference type="GO" id="GO:0009279">
    <property type="term" value="C:cell outer membrane"/>
    <property type="evidence" value="ECO:0007669"/>
    <property type="project" value="UniProtKB-SubCell"/>
</dbReference>
<dbReference type="RefSeq" id="WP_058447144.1">
    <property type="nucleotide sequence ID" value="NZ_CAAAHT010000019.1"/>
</dbReference>
<dbReference type="Proteomes" id="UP000251942">
    <property type="component" value="Unassembled WGS sequence"/>
</dbReference>
<dbReference type="Gene3D" id="2.20.200.10">
    <property type="entry name" value="Outer membrane efflux proteins (OEP)"/>
    <property type="match status" value="1"/>
</dbReference>
<keyword evidence="2" id="KW-1134">Transmembrane beta strand</keyword>
<keyword evidence="2" id="KW-0564">Palmitate</keyword>
<proteinExistence type="inferred from homology"/>
<dbReference type="InterPro" id="IPR010131">
    <property type="entry name" value="MdtP/NodT-like"/>
</dbReference>
<keyword evidence="2" id="KW-0472">Membrane</keyword>
<dbReference type="Gene3D" id="1.20.1600.10">
    <property type="entry name" value="Outer membrane efflux proteins (OEP)"/>
    <property type="match status" value="1"/>
</dbReference>
<dbReference type="Pfam" id="PF02321">
    <property type="entry name" value="OEP"/>
    <property type="match status" value="2"/>
</dbReference>
<dbReference type="PROSITE" id="PS51257">
    <property type="entry name" value="PROKAR_LIPOPROTEIN"/>
    <property type="match status" value="1"/>
</dbReference>
<reference evidence="4 6" key="2">
    <citation type="submission" date="2018-06" db="EMBL/GenBank/DDBJ databases">
        <authorList>
            <consortium name="Pathogen Informatics"/>
            <person name="Doyle S."/>
        </authorList>
    </citation>
    <scope>NUCLEOTIDE SEQUENCE [LARGE SCALE GENOMIC DNA]</scope>
    <source>
        <strain evidence="4 6">NCTC12022</strain>
    </source>
</reference>
<dbReference type="OrthoDB" id="9770517at2"/>
<dbReference type="EMBL" id="LNYB01000082">
    <property type="protein sequence ID" value="KTC96039.1"/>
    <property type="molecule type" value="Genomic_DNA"/>
</dbReference>
<dbReference type="AlphaFoldDB" id="A0A0W0TK70"/>
<accession>A0A0W0TK70</accession>
<comment type="similarity">
    <text evidence="1 2">Belongs to the outer membrane factor (OMF) (TC 1.B.17) family.</text>
</comment>
<evidence type="ECO:0000313" key="3">
    <source>
        <dbReference type="EMBL" id="KTC96039.1"/>
    </source>
</evidence>
<evidence type="ECO:0000313" key="4">
    <source>
        <dbReference type="EMBL" id="SPX60198.1"/>
    </source>
</evidence>
<protein>
    <submittedName>
        <fullName evidence="3">Outer membrane efflux protein</fullName>
    </submittedName>
</protein>
<name>A0A0W0TK70_9GAMM</name>
<organism evidence="3 5">
    <name type="scientific">Legionella feeleii</name>
    <dbReference type="NCBI Taxonomy" id="453"/>
    <lineage>
        <taxon>Bacteria</taxon>
        <taxon>Pseudomonadati</taxon>
        <taxon>Pseudomonadota</taxon>
        <taxon>Gammaproteobacteria</taxon>
        <taxon>Legionellales</taxon>
        <taxon>Legionellaceae</taxon>
        <taxon>Legionella</taxon>
    </lineage>
</organism>
<evidence type="ECO:0000313" key="6">
    <source>
        <dbReference type="Proteomes" id="UP000251942"/>
    </source>
</evidence>
<comment type="subcellular location">
    <subcellularLocation>
        <location evidence="2">Cell outer membrane</location>
        <topology evidence="2">Lipid-anchor</topology>
    </subcellularLocation>
</comment>
<dbReference type="GO" id="GO:0015562">
    <property type="term" value="F:efflux transmembrane transporter activity"/>
    <property type="evidence" value="ECO:0007669"/>
    <property type="project" value="InterPro"/>
</dbReference>